<dbReference type="AlphaFoldDB" id="A0A935W8E3"/>
<protein>
    <submittedName>
        <fullName evidence="2">Carboxypeptidase</fullName>
    </submittedName>
</protein>
<dbReference type="SUPFAM" id="SSF53955">
    <property type="entry name" value="Lysozyme-like"/>
    <property type="match status" value="1"/>
</dbReference>
<evidence type="ECO:0000313" key="2">
    <source>
        <dbReference type="EMBL" id="MBK7956125.1"/>
    </source>
</evidence>
<dbReference type="GO" id="GO:0006032">
    <property type="term" value="P:chitin catabolic process"/>
    <property type="evidence" value="ECO:0007669"/>
    <property type="project" value="InterPro"/>
</dbReference>
<evidence type="ECO:0000313" key="3">
    <source>
        <dbReference type="Proteomes" id="UP000706151"/>
    </source>
</evidence>
<dbReference type="SUPFAM" id="SSF47090">
    <property type="entry name" value="PGBD-like"/>
    <property type="match status" value="1"/>
</dbReference>
<accession>A0A935W8E3</accession>
<keyword evidence="2" id="KW-0645">Protease</keyword>
<organism evidence="2 3">
    <name type="scientific">Candidatus Accumulibacter affinis</name>
    <dbReference type="NCBI Taxonomy" id="2954384"/>
    <lineage>
        <taxon>Bacteria</taxon>
        <taxon>Pseudomonadati</taxon>
        <taxon>Pseudomonadota</taxon>
        <taxon>Betaproteobacteria</taxon>
        <taxon>Candidatus Accumulibacter</taxon>
    </lineage>
</organism>
<dbReference type="GO" id="GO:0004568">
    <property type="term" value="F:chitinase activity"/>
    <property type="evidence" value="ECO:0007669"/>
    <property type="project" value="InterPro"/>
</dbReference>
<dbReference type="Gene3D" id="1.10.530.10">
    <property type="match status" value="1"/>
</dbReference>
<sequence>MKLTKLTSIPAGASIPIKDLGQEKLTELQVSLTRLGYPIGKIDGLYGPNSRNAWAEFVADFQLGEPQSIDADDVKKLQQAMDKSTSSSAHRFSSKEGTIDAIKAECEAQGLGLKTQIAYVLATADHETNHTLKPVKEAYWLKDPDAYLKAHHADYYPYYGRGFVQLTWKDNYAKYGKLLGRDLVGHPDLALEPDVALFVLVHGFKIGTFTGRKLSDYVNKDATDFVNARRCINGLDRANDIASIARNYAAKL</sequence>
<proteinExistence type="predicted"/>
<dbReference type="InterPro" id="IPR023346">
    <property type="entry name" value="Lysozyme-like_dom_sf"/>
</dbReference>
<dbReference type="GO" id="GO:0016998">
    <property type="term" value="P:cell wall macromolecule catabolic process"/>
    <property type="evidence" value="ECO:0007669"/>
    <property type="project" value="InterPro"/>
</dbReference>
<keyword evidence="2" id="KW-0378">Hydrolase</keyword>
<comment type="caution">
    <text evidence="2">The sequence shown here is derived from an EMBL/GenBank/DDBJ whole genome shotgun (WGS) entry which is preliminary data.</text>
</comment>
<reference evidence="2 3" key="1">
    <citation type="submission" date="2020-10" db="EMBL/GenBank/DDBJ databases">
        <title>Connecting structure to function with the recovery of over 1000 high-quality activated sludge metagenome-assembled genomes encoding full-length rRNA genes using long-read sequencing.</title>
        <authorList>
            <person name="Singleton C.M."/>
            <person name="Petriglieri F."/>
            <person name="Kristensen J.M."/>
            <person name="Kirkegaard R.H."/>
            <person name="Michaelsen T.Y."/>
            <person name="Andersen M.H."/>
            <person name="Karst S.M."/>
            <person name="Dueholm M.S."/>
            <person name="Nielsen P.H."/>
            <person name="Albertsen M."/>
        </authorList>
    </citation>
    <scope>NUCLEOTIDE SEQUENCE [LARGE SCALE GENOMIC DNA]</scope>
    <source>
        <strain evidence="2">Fred_18-Q3-R57-64_BAT3C.720</strain>
    </source>
</reference>
<name>A0A935W8E3_9PROT</name>
<dbReference type="Proteomes" id="UP000706151">
    <property type="component" value="Unassembled WGS sequence"/>
</dbReference>
<feature type="domain" description="Glycoside hydrolase family 19 catalytic" evidence="1">
    <location>
        <begin position="156"/>
        <end position="193"/>
    </location>
</feature>
<dbReference type="Pfam" id="PF00182">
    <property type="entry name" value="Glyco_hydro_19"/>
    <property type="match status" value="1"/>
</dbReference>
<dbReference type="InterPro" id="IPR036365">
    <property type="entry name" value="PGBD-like_sf"/>
</dbReference>
<evidence type="ECO:0000259" key="1">
    <source>
        <dbReference type="Pfam" id="PF00182"/>
    </source>
</evidence>
<keyword evidence="2" id="KW-0121">Carboxypeptidase</keyword>
<gene>
    <name evidence="2" type="ORF">IPK02_20465</name>
</gene>
<dbReference type="InterPro" id="IPR000726">
    <property type="entry name" value="Glyco_hydro_19_cat"/>
</dbReference>
<dbReference type="EMBL" id="JADJOT010000012">
    <property type="protein sequence ID" value="MBK7956125.1"/>
    <property type="molecule type" value="Genomic_DNA"/>
</dbReference>
<dbReference type="GO" id="GO:0004180">
    <property type="term" value="F:carboxypeptidase activity"/>
    <property type="evidence" value="ECO:0007669"/>
    <property type="project" value="UniProtKB-KW"/>
</dbReference>